<dbReference type="EMBL" id="JABFOF010000002">
    <property type="protein sequence ID" value="KAG2405342.1"/>
    <property type="molecule type" value="Genomic_DNA"/>
</dbReference>
<gene>
    <name evidence="1" type="ORF">HKW66_Vig0045970</name>
</gene>
<dbReference type="AlphaFoldDB" id="A0A8T0L1F7"/>
<evidence type="ECO:0000313" key="2">
    <source>
        <dbReference type="Proteomes" id="UP000743370"/>
    </source>
</evidence>
<organism evidence="1 2">
    <name type="scientific">Phaseolus angularis</name>
    <name type="common">Azuki bean</name>
    <name type="synonym">Vigna angularis</name>
    <dbReference type="NCBI Taxonomy" id="3914"/>
    <lineage>
        <taxon>Eukaryota</taxon>
        <taxon>Viridiplantae</taxon>
        <taxon>Streptophyta</taxon>
        <taxon>Embryophyta</taxon>
        <taxon>Tracheophyta</taxon>
        <taxon>Spermatophyta</taxon>
        <taxon>Magnoliopsida</taxon>
        <taxon>eudicotyledons</taxon>
        <taxon>Gunneridae</taxon>
        <taxon>Pentapetalae</taxon>
        <taxon>rosids</taxon>
        <taxon>fabids</taxon>
        <taxon>Fabales</taxon>
        <taxon>Fabaceae</taxon>
        <taxon>Papilionoideae</taxon>
        <taxon>50 kb inversion clade</taxon>
        <taxon>NPAAA clade</taxon>
        <taxon>indigoferoid/millettioid clade</taxon>
        <taxon>Phaseoleae</taxon>
        <taxon>Vigna</taxon>
    </lineage>
</organism>
<accession>A0A8T0L1F7</accession>
<sequence>MMMNENGSKRCGRRWSSRFREGEEPPRKKHDLCEMMGTLNRFCIAFASRQRTLISPTLRWFTDNTEPTKAFPSQFNRRGWEEDSDAKIVNAFTAACGIDAFTVGESEDSPFWDFTVLNDKERLIMADEVNAA</sequence>
<reference evidence="1 2" key="1">
    <citation type="submission" date="2020-05" db="EMBL/GenBank/DDBJ databases">
        <title>Vigna angularis (adzuki bean) Var. LongXiaoDou No. 4 denovo assembly.</title>
        <authorList>
            <person name="Xiang H."/>
        </authorList>
    </citation>
    <scope>NUCLEOTIDE SEQUENCE [LARGE SCALE GENOMIC DNA]</scope>
    <source>
        <tissue evidence="1">Leaf</tissue>
    </source>
</reference>
<proteinExistence type="predicted"/>
<dbReference type="Proteomes" id="UP000743370">
    <property type="component" value="Unassembled WGS sequence"/>
</dbReference>
<evidence type="ECO:0000313" key="1">
    <source>
        <dbReference type="EMBL" id="KAG2405342.1"/>
    </source>
</evidence>
<comment type="caution">
    <text evidence="1">The sequence shown here is derived from an EMBL/GenBank/DDBJ whole genome shotgun (WGS) entry which is preliminary data.</text>
</comment>
<name>A0A8T0L1F7_PHAAN</name>
<protein>
    <submittedName>
        <fullName evidence="1">Uncharacterized protein</fullName>
    </submittedName>
</protein>